<name>A0A8J7CNH3_9BACT</name>
<evidence type="ECO:0000313" key="2">
    <source>
        <dbReference type="Proteomes" id="UP000598633"/>
    </source>
</evidence>
<reference evidence="1 2" key="1">
    <citation type="submission" date="2020-08" db="EMBL/GenBank/DDBJ databases">
        <title>Acidobacteriota in marine sediments use diverse sulfur dissimilation pathways.</title>
        <authorList>
            <person name="Wasmund K."/>
        </authorList>
    </citation>
    <scope>NUCLEOTIDE SEQUENCE [LARGE SCALE GENOMIC DNA]</scope>
    <source>
        <strain evidence="1">MAG AM3-A</strain>
    </source>
</reference>
<dbReference type="AlphaFoldDB" id="A0A8J7CNH3"/>
<sequence length="66" mass="6738">MMQTLLLTFALFAISVLLMIAGVMISGRSLKGSCGGPSCKCNADGIDLGSCDVSESTLPTLPASDQ</sequence>
<dbReference type="EMBL" id="JACXWA010000081">
    <property type="protein sequence ID" value="MBD3870693.1"/>
    <property type="molecule type" value="Genomic_DNA"/>
</dbReference>
<organism evidence="1 2">
    <name type="scientific">Candidatus Sulfomarinibacter kjeldsenii</name>
    <dbReference type="NCBI Taxonomy" id="2885994"/>
    <lineage>
        <taxon>Bacteria</taxon>
        <taxon>Pseudomonadati</taxon>
        <taxon>Acidobacteriota</taxon>
        <taxon>Thermoanaerobaculia</taxon>
        <taxon>Thermoanaerobaculales</taxon>
        <taxon>Candidatus Sulfomarinibacteraceae</taxon>
        <taxon>Candidatus Sulfomarinibacter</taxon>
    </lineage>
</organism>
<dbReference type="Proteomes" id="UP000598633">
    <property type="component" value="Unassembled WGS sequence"/>
</dbReference>
<accession>A0A8J7CNH3</accession>
<protein>
    <submittedName>
        <fullName evidence="1">Na(+)-translocating NADH-quinone reductase subunit E</fullName>
    </submittedName>
</protein>
<comment type="caution">
    <text evidence="1">The sequence shown here is derived from an EMBL/GenBank/DDBJ whole genome shotgun (WGS) entry which is preliminary data.</text>
</comment>
<evidence type="ECO:0000313" key="1">
    <source>
        <dbReference type="EMBL" id="MBD3870693.1"/>
    </source>
</evidence>
<gene>
    <name evidence="1" type="ORF">IFJ97_04965</name>
</gene>
<proteinExistence type="predicted"/>